<feature type="compositionally biased region" description="Basic and acidic residues" evidence="7">
    <location>
        <begin position="143"/>
        <end position="181"/>
    </location>
</feature>
<evidence type="ECO:0000256" key="6">
    <source>
        <dbReference type="ARBA" id="ARBA00023134"/>
    </source>
</evidence>
<accession>A0ABD3EIY9</accession>
<evidence type="ECO:0000256" key="2">
    <source>
        <dbReference type="ARBA" id="ARBA00009638"/>
    </source>
</evidence>
<keyword evidence="6" id="KW-0342">GTP-binding</keyword>
<dbReference type="GO" id="GO:0046872">
    <property type="term" value="F:metal ion binding"/>
    <property type="evidence" value="ECO:0007669"/>
    <property type="project" value="UniProtKB-KW"/>
</dbReference>
<gene>
    <name evidence="9" type="ORF">CASFOL_002882</name>
</gene>
<dbReference type="NCBIfam" id="TIGR03598">
    <property type="entry name" value="GTPase_YsxC"/>
    <property type="match status" value="1"/>
</dbReference>
<dbReference type="Gene3D" id="3.40.50.300">
    <property type="entry name" value="P-loop containing nucleotide triphosphate hydrolases"/>
    <property type="match status" value="1"/>
</dbReference>
<dbReference type="EMBL" id="JAVIJP010000005">
    <property type="protein sequence ID" value="KAL3653201.1"/>
    <property type="molecule type" value="Genomic_DNA"/>
</dbReference>
<dbReference type="InterPro" id="IPR027417">
    <property type="entry name" value="P-loop_NTPase"/>
</dbReference>
<keyword evidence="3" id="KW-0479">Metal-binding</keyword>
<dbReference type="NCBIfam" id="TIGR00231">
    <property type="entry name" value="small_GTP"/>
    <property type="match status" value="1"/>
</dbReference>
<comment type="similarity">
    <text evidence="2">Belongs to the TRAFAC class TrmE-Era-EngA-EngB-Septin-like GTPase superfamily. EngB GTPase family.</text>
</comment>
<evidence type="ECO:0000313" key="10">
    <source>
        <dbReference type="Proteomes" id="UP001632038"/>
    </source>
</evidence>
<reference evidence="10" key="1">
    <citation type="journal article" date="2024" name="IScience">
        <title>Strigolactones Initiate the Formation of Haustorium-like Structures in Castilleja.</title>
        <authorList>
            <person name="Buerger M."/>
            <person name="Peterson D."/>
            <person name="Chory J."/>
        </authorList>
    </citation>
    <scope>NUCLEOTIDE SEQUENCE [LARGE SCALE GENOMIC DNA]</scope>
</reference>
<feature type="compositionally biased region" description="Basic and acidic residues" evidence="7">
    <location>
        <begin position="195"/>
        <end position="211"/>
    </location>
</feature>
<evidence type="ECO:0000256" key="4">
    <source>
        <dbReference type="ARBA" id="ARBA00022741"/>
    </source>
</evidence>
<evidence type="ECO:0000259" key="8">
    <source>
        <dbReference type="PROSITE" id="PS51706"/>
    </source>
</evidence>
<evidence type="ECO:0000313" key="9">
    <source>
        <dbReference type="EMBL" id="KAL3653201.1"/>
    </source>
</evidence>
<protein>
    <recommendedName>
        <fullName evidence="8">EngB-type G domain-containing protein</fullName>
    </recommendedName>
</protein>
<feature type="domain" description="EngB-type G" evidence="8">
    <location>
        <begin position="372"/>
        <end position="547"/>
    </location>
</feature>
<dbReference type="InterPro" id="IPR005225">
    <property type="entry name" value="Small_GTP-bd"/>
</dbReference>
<dbReference type="GO" id="GO:0005525">
    <property type="term" value="F:GTP binding"/>
    <property type="evidence" value="ECO:0007669"/>
    <property type="project" value="UniProtKB-KW"/>
</dbReference>
<name>A0ABD3EIY9_9LAMI</name>
<dbReference type="InterPro" id="IPR006073">
    <property type="entry name" value="GTP-bd"/>
</dbReference>
<dbReference type="InterPro" id="IPR019987">
    <property type="entry name" value="GTP-bd_ribosome_bio_YsxC"/>
</dbReference>
<keyword evidence="5" id="KW-0460">Magnesium</keyword>
<feature type="compositionally biased region" description="Basic and acidic residues" evidence="7">
    <location>
        <begin position="83"/>
        <end position="108"/>
    </location>
</feature>
<dbReference type="AlphaFoldDB" id="A0ABD3EIY9"/>
<dbReference type="PANTHER" id="PTHR47560">
    <property type="entry name" value="EXPRESSED PROTEIN"/>
    <property type="match status" value="1"/>
</dbReference>
<feature type="compositionally biased region" description="Basic and acidic residues" evidence="7">
    <location>
        <begin position="246"/>
        <end position="260"/>
    </location>
</feature>
<evidence type="ECO:0000256" key="1">
    <source>
        <dbReference type="ARBA" id="ARBA00001946"/>
    </source>
</evidence>
<dbReference type="CDD" id="cd01876">
    <property type="entry name" value="YihA_EngB"/>
    <property type="match status" value="1"/>
</dbReference>
<dbReference type="InterPro" id="IPR030393">
    <property type="entry name" value="G_ENGB_dom"/>
</dbReference>
<feature type="compositionally biased region" description="Basic and acidic residues" evidence="7">
    <location>
        <begin position="43"/>
        <end position="68"/>
    </location>
</feature>
<feature type="compositionally biased region" description="Basic and acidic residues" evidence="7">
    <location>
        <begin position="119"/>
        <end position="131"/>
    </location>
</feature>
<keyword evidence="10" id="KW-1185">Reference proteome</keyword>
<dbReference type="PROSITE" id="PS51706">
    <property type="entry name" value="G_ENGB"/>
    <property type="match status" value="1"/>
</dbReference>
<evidence type="ECO:0000256" key="3">
    <source>
        <dbReference type="ARBA" id="ARBA00022723"/>
    </source>
</evidence>
<dbReference type="PANTHER" id="PTHR47560:SF1">
    <property type="entry name" value="EXPRESSED PROTEIN"/>
    <property type="match status" value="1"/>
</dbReference>
<comment type="cofactor">
    <cofactor evidence="1">
        <name>Mg(2+)</name>
        <dbReference type="ChEBI" id="CHEBI:18420"/>
    </cofactor>
</comment>
<comment type="caution">
    <text evidence="9">The sequence shown here is derived from an EMBL/GenBank/DDBJ whole genome shotgun (WGS) entry which is preliminary data.</text>
</comment>
<evidence type="ECO:0000256" key="5">
    <source>
        <dbReference type="ARBA" id="ARBA00022842"/>
    </source>
</evidence>
<dbReference type="Pfam" id="PF01926">
    <property type="entry name" value="MMR_HSR1"/>
    <property type="match status" value="1"/>
</dbReference>
<organism evidence="9 10">
    <name type="scientific">Castilleja foliolosa</name>
    <dbReference type="NCBI Taxonomy" id="1961234"/>
    <lineage>
        <taxon>Eukaryota</taxon>
        <taxon>Viridiplantae</taxon>
        <taxon>Streptophyta</taxon>
        <taxon>Embryophyta</taxon>
        <taxon>Tracheophyta</taxon>
        <taxon>Spermatophyta</taxon>
        <taxon>Magnoliopsida</taxon>
        <taxon>eudicotyledons</taxon>
        <taxon>Gunneridae</taxon>
        <taxon>Pentapetalae</taxon>
        <taxon>asterids</taxon>
        <taxon>lamiids</taxon>
        <taxon>Lamiales</taxon>
        <taxon>Orobanchaceae</taxon>
        <taxon>Pedicularideae</taxon>
        <taxon>Castillejinae</taxon>
        <taxon>Castilleja</taxon>
    </lineage>
</organism>
<dbReference type="SUPFAM" id="SSF52540">
    <property type="entry name" value="P-loop containing nucleoside triphosphate hydrolases"/>
    <property type="match status" value="1"/>
</dbReference>
<dbReference type="HAMAP" id="MF_00321">
    <property type="entry name" value="GTPase_EngB"/>
    <property type="match status" value="1"/>
</dbReference>
<evidence type="ECO:0000256" key="7">
    <source>
        <dbReference type="SAM" id="MobiDB-lite"/>
    </source>
</evidence>
<dbReference type="Proteomes" id="UP001632038">
    <property type="component" value="Unassembled WGS sequence"/>
</dbReference>
<proteinExistence type="inferred from homology"/>
<keyword evidence="4" id="KW-0547">Nucleotide-binding</keyword>
<sequence>MPVRSSSNGGGVKVSRRSRGTSKGSSDVAKTRRPKSSFSSNVDKSHRNEVAKGESKVSSDSLEPERNGSRKMKSRGYVNMTEKSSETRGWKKSDFKTKGEHEGLEAVTDRNSGLKRKRTCADSRVVEDHRKPSSKSKNYVVRSYKDEGKKDSRRKNSDFKGSELLDKRIRRGNAEGADKSKYVQVNGLGNGILKNSDKRKTPLATKKDLNRRTHTVGSTEKPRKKSLGADSDLTEAPPPKKKKLGIRIDPHDVSNKRLDDGITNDGNTQAKMDSDEKINVEMSKNAQFRAIRPSSSIISFVEDNLLGRRREIEFRRAGYNTELPAPLDNIPFATDSERERERERERIEVPVFRNKLEFFAAAKVSSSFPPPEFPEIAFAGRSNVGKSSLLNALTRQWGVVRTSDKPGLTQVLNFFKLGPKLSLVDLPGYGFAYAKDEVKEAWEELVKEYVTTRVGLKRVCLLVDTKWGMKPRDMELIDLMERSQTKYQIVLTKTDLVFPVDVARRAMQIEENLKAKKSAVQPLMMASSKTGAGIRSLRTVLANVARLIR</sequence>
<feature type="region of interest" description="Disordered" evidence="7">
    <location>
        <begin position="1"/>
        <end position="270"/>
    </location>
</feature>